<feature type="transmembrane region" description="Helical" evidence="1">
    <location>
        <begin position="24"/>
        <end position="41"/>
    </location>
</feature>
<accession>A0A5J9TSY0</accession>
<feature type="transmembrane region" description="Helical" evidence="1">
    <location>
        <begin position="316"/>
        <end position="335"/>
    </location>
</feature>
<protein>
    <submittedName>
        <fullName evidence="2">Uncharacterized protein</fullName>
    </submittedName>
</protein>
<dbReference type="OrthoDB" id="1054248at2759"/>
<sequence length="635" mass="70878">MDGVKAWVAANYEKPMASVQHSLQVAYVVFSFCAAFFLGGIKGTPFFLRFCSLFANFCVGEWNGCAAMVVGPVAAALMILGNVGVILLLFPAHVWWTIYSLVKTDRINAGLKLAVLIALPVLFGLWLGLSIFGSALVALGYGFFTPWISTFEAFRQESETKKFVHGIVVRQGLRSHPAQLYMLKLTGTDMTRSEQDGTWGTIKGSCTVVRDFADLCFHSYPVYLKELRESSQNREPHSIRLLDVPSCIVVGLLGLVVDIPLYTVIALIKSPYMLFKGWQRLLHDLISREGPFLETVCVPIAGLAILFWPLAVVGSVLLAIVSSIFVGLYGAVIVYQENSFRRGVSYVLAMVAEFDEYTNDWLYLREGTILPKPSYRKRKPSNSTEFSVRTNMSVKGVEHPTGPNEAPAMLVPNLAPARSVREAIQEVKMVQIWENMMRSCEQRGRDLLNLNVITTIDLTEWLKAKERGLETIGLGLPSYSLLCTVMQSIRAGSGGLLLGNDVEVNQHNRPQDRLLDWFFHPVLVLKEQIQVLNMTEEEVRLLEKLTLFVGNATSASAWDNGAAIPQDPVRTAQIQAISRRLVGIVRSLSKFPTYRRRYRHVVKLLVAYSIERDGSYRSSASSQSVSFFEITQLEV</sequence>
<keyword evidence="3" id="KW-1185">Reference proteome</keyword>
<dbReference type="Gramene" id="TVU14327">
    <property type="protein sequence ID" value="TVU14327"/>
    <property type="gene ID" value="EJB05_37790"/>
</dbReference>
<reference evidence="2 3" key="1">
    <citation type="journal article" date="2019" name="Sci. Rep.">
        <title>A high-quality genome of Eragrostis curvula grass provides insights into Poaceae evolution and supports new strategies to enhance forage quality.</title>
        <authorList>
            <person name="Carballo J."/>
            <person name="Santos B.A.C.M."/>
            <person name="Zappacosta D."/>
            <person name="Garbus I."/>
            <person name="Selva J.P."/>
            <person name="Gallo C.A."/>
            <person name="Diaz A."/>
            <person name="Albertini E."/>
            <person name="Caccamo M."/>
            <person name="Echenique V."/>
        </authorList>
    </citation>
    <scope>NUCLEOTIDE SEQUENCE [LARGE SCALE GENOMIC DNA]</scope>
    <source>
        <strain evidence="3">cv. Victoria</strain>
        <tissue evidence="2">Leaf</tissue>
    </source>
</reference>
<evidence type="ECO:0000313" key="3">
    <source>
        <dbReference type="Proteomes" id="UP000324897"/>
    </source>
</evidence>
<dbReference type="EMBL" id="RWGY01000031">
    <property type="protein sequence ID" value="TVU14327.1"/>
    <property type="molecule type" value="Genomic_DNA"/>
</dbReference>
<evidence type="ECO:0000256" key="1">
    <source>
        <dbReference type="SAM" id="Phobius"/>
    </source>
</evidence>
<dbReference type="AlphaFoldDB" id="A0A5J9TSY0"/>
<evidence type="ECO:0000313" key="2">
    <source>
        <dbReference type="EMBL" id="TVU14327.1"/>
    </source>
</evidence>
<dbReference type="PANTHER" id="PTHR31133">
    <property type="entry name" value="MEMBRANE PROTEIN"/>
    <property type="match status" value="1"/>
</dbReference>
<feature type="transmembrane region" description="Helical" evidence="1">
    <location>
        <begin position="291"/>
        <end position="310"/>
    </location>
</feature>
<comment type="caution">
    <text evidence="2">The sequence shown here is derived from an EMBL/GenBank/DDBJ whole genome shotgun (WGS) entry which is preliminary data.</text>
</comment>
<keyword evidence="1" id="KW-0472">Membrane</keyword>
<organism evidence="2 3">
    <name type="scientific">Eragrostis curvula</name>
    <name type="common">weeping love grass</name>
    <dbReference type="NCBI Taxonomy" id="38414"/>
    <lineage>
        <taxon>Eukaryota</taxon>
        <taxon>Viridiplantae</taxon>
        <taxon>Streptophyta</taxon>
        <taxon>Embryophyta</taxon>
        <taxon>Tracheophyta</taxon>
        <taxon>Spermatophyta</taxon>
        <taxon>Magnoliopsida</taxon>
        <taxon>Liliopsida</taxon>
        <taxon>Poales</taxon>
        <taxon>Poaceae</taxon>
        <taxon>PACMAD clade</taxon>
        <taxon>Chloridoideae</taxon>
        <taxon>Eragrostideae</taxon>
        <taxon>Eragrostidinae</taxon>
        <taxon>Eragrostis</taxon>
    </lineage>
</organism>
<keyword evidence="1" id="KW-1133">Transmembrane helix</keyword>
<dbReference type="Proteomes" id="UP000324897">
    <property type="component" value="Unassembled WGS sequence"/>
</dbReference>
<feature type="transmembrane region" description="Helical" evidence="1">
    <location>
        <begin position="114"/>
        <end position="144"/>
    </location>
</feature>
<name>A0A5J9TSY0_9POAL</name>
<keyword evidence="1" id="KW-0812">Transmembrane</keyword>
<dbReference type="InterPro" id="IPR040229">
    <property type="entry name" value="At3g27390-like"/>
</dbReference>
<gene>
    <name evidence="2" type="ORF">EJB05_37790</name>
</gene>
<feature type="transmembrane region" description="Helical" evidence="1">
    <location>
        <begin position="248"/>
        <end position="270"/>
    </location>
</feature>
<proteinExistence type="predicted"/>
<feature type="non-terminal residue" evidence="2">
    <location>
        <position position="1"/>
    </location>
</feature>
<dbReference type="PANTHER" id="PTHR31133:SF12">
    <property type="entry name" value="MEMBRANE PROTEIN"/>
    <property type="match status" value="1"/>
</dbReference>